<keyword evidence="2" id="KW-1185">Reference proteome</keyword>
<feature type="chain" id="PRO_5029729422" evidence="1">
    <location>
        <begin position="23"/>
        <end position="87"/>
    </location>
</feature>
<name>A0A7I4XU12_HAECO</name>
<dbReference type="Proteomes" id="UP000025227">
    <property type="component" value="Unplaced"/>
</dbReference>
<sequence>MFPTWYALLPFAHFLLPTVVDGLVAFFCTFRSNFINCCYEVSCCTVTSVNHFSKPSTIKSRLHGSRCSDFSLSTTVFHFIAADSYLC</sequence>
<accession>A0A7I4XU12</accession>
<keyword evidence="1" id="KW-0732">Signal</keyword>
<protein>
    <submittedName>
        <fullName evidence="3">Secreted protein</fullName>
    </submittedName>
</protein>
<evidence type="ECO:0000256" key="1">
    <source>
        <dbReference type="SAM" id="SignalP"/>
    </source>
</evidence>
<evidence type="ECO:0000313" key="2">
    <source>
        <dbReference type="Proteomes" id="UP000025227"/>
    </source>
</evidence>
<organism evidence="2 3">
    <name type="scientific">Haemonchus contortus</name>
    <name type="common">Barber pole worm</name>
    <dbReference type="NCBI Taxonomy" id="6289"/>
    <lineage>
        <taxon>Eukaryota</taxon>
        <taxon>Metazoa</taxon>
        <taxon>Ecdysozoa</taxon>
        <taxon>Nematoda</taxon>
        <taxon>Chromadorea</taxon>
        <taxon>Rhabditida</taxon>
        <taxon>Rhabditina</taxon>
        <taxon>Rhabditomorpha</taxon>
        <taxon>Strongyloidea</taxon>
        <taxon>Trichostrongylidae</taxon>
        <taxon>Haemonchus</taxon>
    </lineage>
</organism>
<feature type="signal peptide" evidence="1">
    <location>
        <begin position="1"/>
        <end position="22"/>
    </location>
</feature>
<evidence type="ECO:0000313" key="3">
    <source>
        <dbReference type="WBParaSite" id="HCON_00010935-00001"/>
    </source>
</evidence>
<reference evidence="3" key="1">
    <citation type="submission" date="2020-12" db="UniProtKB">
        <authorList>
            <consortium name="WormBaseParasite"/>
        </authorList>
    </citation>
    <scope>IDENTIFICATION</scope>
    <source>
        <strain evidence="3">MHco3</strain>
    </source>
</reference>
<proteinExistence type="predicted"/>
<dbReference type="WBParaSite" id="HCON_00010935-00001">
    <property type="protein sequence ID" value="HCON_00010935-00001"/>
    <property type="gene ID" value="HCON_00010935"/>
</dbReference>
<dbReference type="AlphaFoldDB" id="A0A7I4XU12"/>